<sequence length="76" mass="8489">MRETKTPAATGTRPCVHTTSRASTATTPAGSTSTMSLRQYVTPRLIREDPALVVQILDLDFLFMAAVWQHKKERDQ</sequence>
<dbReference type="AlphaFoldDB" id="A0AAE1FGT5"/>
<name>A0AAE1FGT5_PETCI</name>
<evidence type="ECO:0000313" key="3">
    <source>
        <dbReference type="Proteomes" id="UP001286313"/>
    </source>
</evidence>
<dbReference type="EMBL" id="JAWQEG010002443">
    <property type="protein sequence ID" value="KAK3871953.1"/>
    <property type="molecule type" value="Genomic_DNA"/>
</dbReference>
<organism evidence="2 3">
    <name type="scientific">Petrolisthes cinctipes</name>
    <name type="common">Flat porcelain crab</name>
    <dbReference type="NCBI Taxonomy" id="88211"/>
    <lineage>
        <taxon>Eukaryota</taxon>
        <taxon>Metazoa</taxon>
        <taxon>Ecdysozoa</taxon>
        <taxon>Arthropoda</taxon>
        <taxon>Crustacea</taxon>
        <taxon>Multicrustacea</taxon>
        <taxon>Malacostraca</taxon>
        <taxon>Eumalacostraca</taxon>
        <taxon>Eucarida</taxon>
        <taxon>Decapoda</taxon>
        <taxon>Pleocyemata</taxon>
        <taxon>Anomura</taxon>
        <taxon>Galatheoidea</taxon>
        <taxon>Porcellanidae</taxon>
        <taxon>Petrolisthes</taxon>
    </lineage>
</organism>
<evidence type="ECO:0000256" key="1">
    <source>
        <dbReference type="SAM" id="MobiDB-lite"/>
    </source>
</evidence>
<keyword evidence="3" id="KW-1185">Reference proteome</keyword>
<feature type="compositionally biased region" description="Low complexity" evidence="1">
    <location>
        <begin position="18"/>
        <end position="34"/>
    </location>
</feature>
<proteinExistence type="predicted"/>
<evidence type="ECO:0000313" key="2">
    <source>
        <dbReference type="EMBL" id="KAK3871953.1"/>
    </source>
</evidence>
<gene>
    <name evidence="2" type="ORF">Pcinc_022932</name>
</gene>
<comment type="caution">
    <text evidence="2">The sequence shown here is derived from an EMBL/GenBank/DDBJ whole genome shotgun (WGS) entry which is preliminary data.</text>
</comment>
<feature type="region of interest" description="Disordered" evidence="1">
    <location>
        <begin position="1"/>
        <end position="34"/>
    </location>
</feature>
<reference evidence="2" key="1">
    <citation type="submission" date="2023-10" db="EMBL/GenBank/DDBJ databases">
        <title>Genome assemblies of two species of porcelain crab, Petrolisthes cinctipes and Petrolisthes manimaculis (Anomura: Porcellanidae).</title>
        <authorList>
            <person name="Angst P."/>
        </authorList>
    </citation>
    <scope>NUCLEOTIDE SEQUENCE</scope>
    <source>
        <strain evidence="2">PB745_01</strain>
        <tissue evidence="2">Gill</tissue>
    </source>
</reference>
<accession>A0AAE1FGT5</accession>
<dbReference type="Proteomes" id="UP001286313">
    <property type="component" value="Unassembled WGS sequence"/>
</dbReference>
<protein>
    <submittedName>
        <fullName evidence="2">Uncharacterized protein</fullName>
    </submittedName>
</protein>